<dbReference type="Proteomes" id="UP000297245">
    <property type="component" value="Unassembled WGS sequence"/>
</dbReference>
<feature type="region of interest" description="Disordered" evidence="1">
    <location>
        <begin position="119"/>
        <end position="195"/>
    </location>
</feature>
<feature type="compositionally biased region" description="Low complexity" evidence="1">
    <location>
        <begin position="176"/>
        <end position="194"/>
    </location>
</feature>
<dbReference type="AlphaFoldDB" id="A0A4S8MKQ7"/>
<evidence type="ECO:0000256" key="2">
    <source>
        <dbReference type="SAM" id="Phobius"/>
    </source>
</evidence>
<name>A0A4S8MKQ7_DENBC</name>
<accession>A0A4S8MKQ7</accession>
<gene>
    <name evidence="3" type="ORF">K435DRAFT_294961</name>
</gene>
<feature type="compositionally biased region" description="Basic and acidic residues" evidence="1">
    <location>
        <begin position="22"/>
        <end position="57"/>
    </location>
</feature>
<keyword evidence="2" id="KW-0812">Transmembrane</keyword>
<evidence type="ECO:0000313" key="3">
    <source>
        <dbReference type="EMBL" id="THV03387.1"/>
    </source>
</evidence>
<evidence type="ECO:0000313" key="4">
    <source>
        <dbReference type="Proteomes" id="UP000297245"/>
    </source>
</evidence>
<dbReference type="EMBL" id="ML179068">
    <property type="protein sequence ID" value="THV03387.1"/>
    <property type="molecule type" value="Genomic_DNA"/>
</dbReference>
<keyword evidence="2" id="KW-0472">Membrane</keyword>
<protein>
    <submittedName>
        <fullName evidence="3">Uncharacterized protein</fullName>
    </submittedName>
</protein>
<feature type="compositionally biased region" description="Basic and acidic residues" evidence="1">
    <location>
        <begin position="1"/>
        <end position="14"/>
    </location>
</feature>
<evidence type="ECO:0000256" key="1">
    <source>
        <dbReference type="SAM" id="MobiDB-lite"/>
    </source>
</evidence>
<reference evidence="3 4" key="1">
    <citation type="journal article" date="2019" name="Nat. Ecol. Evol.">
        <title>Megaphylogeny resolves global patterns of mushroom evolution.</title>
        <authorList>
            <person name="Varga T."/>
            <person name="Krizsan K."/>
            <person name="Foldi C."/>
            <person name="Dima B."/>
            <person name="Sanchez-Garcia M."/>
            <person name="Sanchez-Ramirez S."/>
            <person name="Szollosi G.J."/>
            <person name="Szarkandi J.G."/>
            <person name="Papp V."/>
            <person name="Albert L."/>
            <person name="Andreopoulos W."/>
            <person name="Angelini C."/>
            <person name="Antonin V."/>
            <person name="Barry K.W."/>
            <person name="Bougher N.L."/>
            <person name="Buchanan P."/>
            <person name="Buyck B."/>
            <person name="Bense V."/>
            <person name="Catcheside P."/>
            <person name="Chovatia M."/>
            <person name="Cooper J."/>
            <person name="Damon W."/>
            <person name="Desjardin D."/>
            <person name="Finy P."/>
            <person name="Geml J."/>
            <person name="Haridas S."/>
            <person name="Hughes K."/>
            <person name="Justo A."/>
            <person name="Karasinski D."/>
            <person name="Kautmanova I."/>
            <person name="Kiss B."/>
            <person name="Kocsube S."/>
            <person name="Kotiranta H."/>
            <person name="LaButti K.M."/>
            <person name="Lechner B.E."/>
            <person name="Liimatainen K."/>
            <person name="Lipzen A."/>
            <person name="Lukacs Z."/>
            <person name="Mihaltcheva S."/>
            <person name="Morgado L.N."/>
            <person name="Niskanen T."/>
            <person name="Noordeloos M.E."/>
            <person name="Ohm R.A."/>
            <person name="Ortiz-Santana B."/>
            <person name="Ovrebo C."/>
            <person name="Racz N."/>
            <person name="Riley R."/>
            <person name="Savchenko A."/>
            <person name="Shiryaev A."/>
            <person name="Soop K."/>
            <person name="Spirin V."/>
            <person name="Szebenyi C."/>
            <person name="Tomsovsky M."/>
            <person name="Tulloss R.E."/>
            <person name="Uehling J."/>
            <person name="Grigoriev I.V."/>
            <person name="Vagvolgyi C."/>
            <person name="Papp T."/>
            <person name="Martin F.M."/>
            <person name="Miettinen O."/>
            <person name="Hibbett D.S."/>
            <person name="Nagy L.G."/>
        </authorList>
    </citation>
    <scope>NUCLEOTIDE SEQUENCE [LARGE SCALE GENOMIC DNA]</scope>
    <source>
        <strain evidence="3 4">CBS 962.96</strain>
    </source>
</reference>
<sequence length="305" mass="35190">MKRKREEKEEMKRERALKRRKAQEEMKREKETKRKEEIEERKRERERARERKKEKQRMQLLDAFSWMKQKLSKPEQHLKSGGSSGVAGRPSVDSMNSTVVVGSRSVPERVRAPTLPLRSSSSSYFHLRPKSNLRTPPRDTSGFIIGRIPSMKRRRSEVFQQVESESDEDREETQRGRLGAAAAGTGTSRGRTSQWQVRKKRKIEYVGMNPHRNFTRTNSLLDTVEVIEISSSSDVDEIGEPGKGGGTVAGVLARKKKRGFGILERGPGLLRRRGKLREFPLIYFPWVLLILAMTTVTKSQWKMNK</sequence>
<feature type="region of interest" description="Disordered" evidence="1">
    <location>
        <begin position="1"/>
        <end position="106"/>
    </location>
</feature>
<proteinExistence type="predicted"/>
<feature type="transmembrane region" description="Helical" evidence="2">
    <location>
        <begin position="281"/>
        <end position="301"/>
    </location>
</feature>
<keyword evidence="2" id="KW-1133">Transmembrane helix</keyword>
<organism evidence="3 4">
    <name type="scientific">Dendrothele bispora (strain CBS 962.96)</name>
    <dbReference type="NCBI Taxonomy" id="1314807"/>
    <lineage>
        <taxon>Eukaryota</taxon>
        <taxon>Fungi</taxon>
        <taxon>Dikarya</taxon>
        <taxon>Basidiomycota</taxon>
        <taxon>Agaricomycotina</taxon>
        <taxon>Agaricomycetes</taxon>
        <taxon>Agaricomycetidae</taxon>
        <taxon>Agaricales</taxon>
        <taxon>Agaricales incertae sedis</taxon>
        <taxon>Dendrothele</taxon>
    </lineage>
</organism>
<keyword evidence="4" id="KW-1185">Reference proteome</keyword>